<dbReference type="InterPro" id="IPR003343">
    <property type="entry name" value="Big_2"/>
</dbReference>
<dbReference type="SMART" id="SM00635">
    <property type="entry name" value="BID_2"/>
    <property type="match status" value="1"/>
</dbReference>
<keyword evidence="4" id="KW-1185">Reference proteome</keyword>
<proteinExistence type="predicted"/>
<evidence type="ECO:0000259" key="2">
    <source>
        <dbReference type="SMART" id="SM00635"/>
    </source>
</evidence>
<protein>
    <submittedName>
        <fullName evidence="3">Ig domain-containing protein</fullName>
    </submittedName>
</protein>
<feature type="chain" id="PRO_5047407268" evidence="1">
    <location>
        <begin position="23"/>
        <end position="470"/>
    </location>
</feature>
<dbReference type="PROSITE" id="PS51257">
    <property type="entry name" value="PROKAR_LIPOPROTEIN"/>
    <property type="match status" value="1"/>
</dbReference>
<evidence type="ECO:0000313" key="3">
    <source>
        <dbReference type="EMBL" id="MBL0745676.1"/>
    </source>
</evidence>
<dbReference type="SUPFAM" id="SSF49373">
    <property type="entry name" value="Invasin/intimin cell-adhesion fragments"/>
    <property type="match status" value="1"/>
</dbReference>
<dbReference type="Gene3D" id="2.60.40.1080">
    <property type="match status" value="1"/>
</dbReference>
<dbReference type="EMBL" id="JAERRB010000018">
    <property type="protein sequence ID" value="MBL0745676.1"/>
    <property type="molecule type" value="Genomic_DNA"/>
</dbReference>
<evidence type="ECO:0000256" key="1">
    <source>
        <dbReference type="SAM" id="SignalP"/>
    </source>
</evidence>
<dbReference type="InterPro" id="IPR008964">
    <property type="entry name" value="Invasin/intimin_cell_adhesion"/>
</dbReference>
<evidence type="ECO:0000313" key="4">
    <source>
        <dbReference type="Proteomes" id="UP000613030"/>
    </source>
</evidence>
<feature type="domain" description="BIG2" evidence="2">
    <location>
        <begin position="39"/>
        <end position="116"/>
    </location>
</feature>
<accession>A0ABS1L1W2</accession>
<feature type="signal peptide" evidence="1">
    <location>
        <begin position="1"/>
        <end position="22"/>
    </location>
</feature>
<dbReference type="RefSeq" id="WP_202016238.1">
    <property type="nucleotide sequence ID" value="NZ_JAERRB010000018.1"/>
</dbReference>
<gene>
    <name evidence="3" type="ORF">JI741_30870</name>
</gene>
<comment type="caution">
    <text evidence="3">The sequence shown here is derived from an EMBL/GenBank/DDBJ whole genome shotgun (WGS) entry which is preliminary data.</text>
</comment>
<dbReference type="Proteomes" id="UP000613030">
    <property type="component" value="Unassembled WGS sequence"/>
</dbReference>
<name>A0ABS1L1W2_9BACT</name>
<reference evidence="3 4" key="1">
    <citation type="submission" date="2021-01" db="EMBL/GenBank/DDBJ databases">
        <title>Chryseolinea sp. Jin1 Genome sequencing and assembly.</title>
        <authorList>
            <person name="Kim I."/>
        </authorList>
    </citation>
    <scope>NUCLEOTIDE SEQUENCE [LARGE SCALE GENOMIC DNA]</scope>
    <source>
        <strain evidence="3 4">Jin1</strain>
    </source>
</reference>
<sequence length="470" mass="50241">MLSLIKRFCPNLFFLFFILVLSCDTSEDPVKTVVDPTIHVSSVTVDQTQLISIVTLGKQLTATVSPGNAANKSVTWTSSDISVATVDANGKVTPIKSGTADIVVTSNDNPLAKATAKLTVLKNYDVYVVGKGLTSVWLSQAVSWKNGVKTGLQGDQAFAPEAFAIMFSGDDEYVVGNVVDEKNLTVATYWKNGVPHNVGNKPMEYSSFPKAIAVHDDKVYLAGFSFNNTECPDYCNGRFRGWYITDDAGVITQTDLFDSKSSSVANGIILKGNDVLVAGGQANDKGYRWSALWKNSLDDVAVLSETTGFYEATAIGQRGDDVYLAANGGCADVGCNARAVLLKNDAAHSIPLTDGAFYAQTSCIAFSGDAIYVGGYEKNAAGRPVAKYWKIVGNTVSAHVLEDGTKNSSVHGIAVMDNDVFLVGDEVGDDSKDPVARCWRVYEGVTPAATLDLSDYYVSDGHRANGICIR</sequence>
<organism evidence="3 4">
    <name type="scientific">Chryseolinea lacunae</name>
    <dbReference type="NCBI Taxonomy" id="2801331"/>
    <lineage>
        <taxon>Bacteria</taxon>
        <taxon>Pseudomonadati</taxon>
        <taxon>Bacteroidota</taxon>
        <taxon>Cytophagia</taxon>
        <taxon>Cytophagales</taxon>
        <taxon>Fulvivirgaceae</taxon>
        <taxon>Chryseolinea</taxon>
    </lineage>
</organism>
<dbReference type="Pfam" id="PF02368">
    <property type="entry name" value="Big_2"/>
    <property type="match status" value="1"/>
</dbReference>
<keyword evidence="1" id="KW-0732">Signal</keyword>